<feature type="transmembrane region" description="Helical" evidence="2">
    <location>
        <begin position="82"/>
        <end position="99"/>
    </location>
</feature>
<dbReference type="PANTHER" id="PTHR43849:SF2">
    <property type="entry name" value="BLL3936 PROTEIN"/>
    <property type="match status" value="1"/>
</dbReference>
<evidence type="ECO:0000256" key="2">
    <source>
        <dbReference type="SAM" id="Phobius"/>
    </source>
</evidence>
<feature type="transmembrane region" description="Helical" evidence="2">
    <location>
        <begin position="176"/>
        <end position="200"/>
    </location>
</feature>
<feature type="transmembrane region" description="Helical" evidence="2">
    <location>
        <begin position="136"/>
        <end position="156"/>
    </location>
</feature>
<dbReference type="InterPro" id="IPR010656">
    <property type="entry name" value="DctM"/>
</dbReference>
<feature type="transmembrane region" description="Helical" evidence="2">
    <location>
        <begin position="296"/>
        <end position="322"/>
    </location>
</feature>
<dbReference type="Proteomes" id="UP001145353">
    <property type="component" value="Unassembled WGS sequence"/>
</dbReference>
<evidence type="ECO:0000256" key="1">
    <source>
        <dbReference type="RuleBase" id="RU369079"/>
    </source>
</evidence>
<keyword evidence="2" id="KW-1133">Transmembrane helix</keyword>
<dbReference type="GO" id="GO:0022857">
    <property type="term" value="F:transmembrane transporter activity"/>
    <property type="evidence" value="ECO:0007669"/>
    <property type="project" value="UniProtKB-UniRule"/>
</dbReference>
<feature type="transmembrane region" description="Helical" evidence="2">
    <location>
        <begin position="493"/>
        <end position="515"/>
    </location>
</feature>
<comment type="function">
    <text evidence="1">Part of the tripartite ATP-independent periplasmic (TRAP) transport system.</text>
</comment>
<organism evidence="4 5">
    <name type="scientific">Chromohalobacter moromii</name>
    <dbReference type="NCBI Taxonomy" id="2860329"/>
    <lineage>
        <taxon>Bacteria</taxon>
        <taxon>Pseudomonadati</taxon>
        <taxon>Pseudomonadota</taxon>
        <taxon>Gammaproteobacteria</taxon>
        <taxon>Oceanospirillales</taxon>
        <taxon>Halomonadaceae</taxon>
        <taxon>Chromohalobacter</taxon>
    </lineage>
</organism>
<keyword evidence="1" id="KW-0813">Transport</keyword>
<proteinExistence type="predicted"/>
<protein>
    <submittedName>
        <fullName evidence="4">TRAP transporter fused permease subunit</fullName>
    </submittedName>
</protein>
<keyword evidence="2" id="KW-0472">Membrane</keyword>
<comment type="caution">
    <text evidence="4">The sequence shown here is derived from an EMBL/GenBank/DDBJ whole genome shotgun (WGS) entry which is preliminary data.</text>
</comment>
<evidence type="ECO:0000313" key="4">
    <source>
        <dbReference type="EMBL" id="MCT8505319.1"/>
    </source>
</evidence>
<comment type="subcellular location">
    <subcellularLocation>
        <location evidence="1">Cell inner membrane</location>
        <topology evidence="1">Multi-pass membrane protein</topology>
    </subcellularLocation>
</comment>
<reference evidence="4" key="1">
    <citation type="submission" date="2021-07" db="EMBL/GenBank/DDBJ databases">
        <authorList>
            <person name="Luelf R.H."/>
        </authorList>
    </citation>
    <scope>NUCLEOTIDE SEQUENCE</scope>
    <source>
        <strain evidence="4">TMW 2.2304</strain>
    </source>
</reference>
<dbReference type="Pfam" id="PF06808">
    <property type="entry name" value="DctM"/>
    <property type="match status" value="1"/>
</dbReference>
<feature type="transmembrane region" description="Helical" evidence="2">
    <location>
        <begin position="370"/>
        <end position="388"/>
    </location>
</feature>
<feature type="transmembrane region" description="Helical" evidence="2">
    <location>
        <begin position="588"/>
        <end position="607"/>
    </location>
</feature>
<dbReference type="InterPro" id="IPR011853">
    <property type="entry name" value="TRAP_DctM-Dct_fused"/>
</dbReference>
<sequence>MTAMTLSSPGTPRRSTPHGLLTATLATIMTLCAILQALDVPQILGLSLYTEQYLAAILAFALGMTFLVAPRFTGRLRFLDPILALAGFCAAGYIALSYPTIVNELVYRPVDGLVVSLLIGLLTIEGVRRLTGPGLTIIVALFLAYGLVGYLLPFGMTRQILWDRLAIYVVMDTNGLIGLPLMVTASMVFSFIFLGQLLVSSGGSAFFNDLALALVGRSRGGAAKIAVVSSFLFGSVSGSAVANVAASGGVTLPLMRRAGYKPHMAAAIEALSSTGGQLAPPIMGAAAFLMAEFLQISFATVILAAVIPSLLYYLAIFFYIDAHAAANGMSLPEDVEIRPLRQVLADGWQFVAPFVILIFGLFGLNWRPELAALAAALALALLALFLPYRGKRSRLGDLLRAFPDAGKGMIEIVIIAAAAGMVIGVLNISGLAFSLTLNLVSMAEGSLMLLLLIAALVSVVLGMGMPTVGVYVLLASLIGPALVRAGIEPIAAHMFLLYFGMLSMITPPVALASFTAATMAGAEAMKTGWQAFRMGWVAYLIPFVMVFEPGLVMQAEPADVMWQLTGALMGVWFATGAIYGYLTRHLGIVERVLLGMIALAGILPFSLGWGGHLVNLLAIFAGVVLIFRTRLIPSLSGRS</sequence>
<keyword evidence="5" id="KW-1185">Reference proteome</keyword>
<gene>
    <name evidence="4" type="ORF">KZO87_08005</name>
</gene>
<feature type="transmembrane region" description="Helical" evidence="2">
    <location>
        <begin position="439"/>
        <end position="461"/>
    </location>
</feature>
<feature type="transmembrane region" description="Helical" evidence="2">
    <location>
        <begin position="468"/>
        <end position="487"/>
    </location>
</feature>
<feature type="transmembrane region" description="Helical" evidence="2">
    <location>
        <begin position="105"/>
        <end position="124"/>
    </location>
</feature>
<evidence type="ECO:0000259" key="3">
    <source>
        <dbReference type="Pfam" id="PF06808"/>
    </source>
</evidence>
<accession>A0A9X3B3W3</accession>
<feature type="transmembrane region" description="Helical" evidence="2">
    <location>
        <begin position="221"/>
        <end position="246"/>
    </location>
</feature>
<feature type="transmembrane region" description="Helical" evidence="2">
    <location>
        <begin position="343"/>
        <end position="364"/>
    </location>
</feature>
<feature type="transmembrane region" description="Helical" evidence="2">
    <location>
        <begin position="536"/>
        <end position="555"/>
    </location>
</feature>
<feature type="transmembrane region" description="Helical" evidence="2">
    <location>
        <begin position="561"/>
        <end position="581"/>
    </location>
</feature>
<feature type="domain" description="TRAP C4-dicarboxylate transport system permease DctM subunit" evidence="3">
    <location>
        <begin position="121"/>
        <end position="554"/>
    </location>
</feature>
<dbReference type="GO" id="GO:0005886">
    <property type="term" value="C:plasma membrane"/>
    <property type="evidence" value="ECO:0007669"/>
    <property type="project" value="UniProtKB-SubCell"/>
</dbReference>
<dbReference type="AlphaFoldDB" id="A0A9X3B3W3"/>
<dbReference type="EMBL" id="JAHXDE010000003">
    <property type="protein sequence ID" value="MCT8505319.1"/>
    <property type="molecule type" value="Genomic_DNA"/>
</dbReference>
<keyword evidence="1" id="KW-0997">Cell inner membrane</keyword>
<feature type="transmembrane region" description="Helical" evidence="2">
    <location>
        <begin position="409"/>
        <end position="433"/>
    </location>
</feature>
<name>A0A9X3B3W3_9GAMM</name>
<dbReference type="NCBIfam" id="TIGR02123">
    <property type="entry name" value="TRAP_fused"/>
    <property type="match status" value="1"/>
</dbReference>
<dbReference type="RefSeq" id="WP_247620734.1">
    <property type="nucleotide sequence ID" value="NZ_JAHXDI010000003.1"/>
</dbReference>
<dbReference type="PANTHER" id="PTHR43849">
    <property type="entry name" value="BLL3936 PROTEIN"/>
    <property type="match status" value="1"/>
</dbReference>
<reference evidence="4" key="2">
    <citation type="journal article" date="2022" name="Syst. Appl. Microbiol.">
        <title>Chromohalobacter moromii sp. nov., a moderately halophilic bacterium isolated from lupine-based moromi fermentation.</title>
        <authorList>
            <person name="Lulf R.H."/>
            <person name="Hilgarth M."/>
            <person name="Ehrmann M.A."/>
        </authorList>
    </citation>
    <scope>NUCLEOTIDE SEQUENCE</scope>
    <source>
        <strain evidence="4">TMW 2.2304</strain>
    </source>
</reference>
<keyword evidence="2" id="KW-0812">Transmembrane</keyword>
<keyword evidence="1" id="KW-1003">Cell membrane</keyword>
<feature type="transmembrane region" description="Helical" evidence="2">
    <location>
        <begin position="613"/>
        <end position="631"/>
    </location>
</feature>
<feature type="transmembrane region" description="Helical" evidence="2">
    <location>
        <begin position="53"/>
        <end position="70"/>
    </location>
</feature>
<evidence type="ECO:0000313" key="5">
    <source>
        <dbReference type="Proteomes" id="UP001145353"/>
    </source>
</evidence>